<dbReference type="GO" id="GO:0051177">
    <property type="term" value="P:meiotic sister chromatid cohesion"/>
    <property type="evidence" value="ECO:0007669"/>
    <property type="project" value="InterPro"/>
</dbReference>
<sequence>MLTVAPIPSKGASEALKSHGKLDETSKKGLCWSELKRTGMSQWGTSRLVHFQPNSDITQMSSSIVKDEDQNDGGEDVAAQSLVIPEIRKRKCHSLCQLRETIGAQSSKSRQQNSRPCKRTQKKNENAKDRWSAERFKQAEQFLFEILKDEGAVFGNAISRSVLRNTARKSIGDTGLLDHLLKHIDGKVAPGATERFRRCYNTEGSMEYWLESADLLKIKLEAGVPDPNYVAPSSWWKPGGGSFQDSITAGELQFLKTEMDKIKGDVQWLVSKQREKHQANPIEEMHKELTKWKAKTDQRLMEISSSLSGMQDMYKDLVRWKAKIEQQLSEFSNSLSNLQASKQCATLSPSDPERWEDWLDGTNLDDIHGEDFVGLLESSELANVGQEAVVQDPFPPPLSKPGDSPLQDFVCAREVELLKEEITKMKRYVQELVPRKHEEDQANVTPESSLSINSTDLDTSVLGFSQDMWKELLKWKGKMEEQLMEISKTVSAMKESKL</sequence>
<dbReference type="InterPro" id="IPR059080">
    <property type="entry name" value="WHD_PTC1"/>
</dbReference>
<dbReference type="PANTHER" id="PTHR46740:SF1">
    <property type="entry name" value="DYAD PROTEIN"/>
    <property type="match status" value="1"/>
</dbReference>
<feature type="domain" description="PTC1-like winged helix-turn-helix" evidence="2">
    <location>
        <begin position="130"/>
        <end position="212"/>
    </location>
</feature>
<gene>
    <name evidence="3" type="ORF">LWI28_015791</name>
</gene>
<dbReference type="AlphaFoldDB" id="A0AAD5IIS6"/>
<comment type="caution">
    <text evidence="3">The sequence shown here is derived from an EMBL/GenBank/DDBJ whole genome shotgun (WGS) entry which is preliminary data.</text>
</comment>
<protein>
    <recommendedName>
        <fullName evidence="2">PTC1-like winged helix-turn-helix domain-containing protein</fullName>
    </recommendedName>
</protein>
<accession>A0AAD5IIS6</accession>
<dbReference type="EMBL" id="JAJSOW010000105">
    <property type="protein sequence ID" value="KAI9165531.1"/>
    <property type="molecule type" value="Genomic_DNA"/>
</dbReference>
<keyword evidence="4" id="KW-1185">Reference proteome</keyword>
<dbReference type="Proteomes" id="UP001064489">
    <property type="component" value="Chromosome 10"/>
</dbReference>
<dbReference type="PANTHER" id="PTHR46740">
    <property type="entry name" value="PROTEIN DYAD"/>
    <property type="match status" value="1"/>
</dbReference>
<proteinExistence type="predicted"/>
<reference evidence="3" key="2">
    <citation type="submission" date="2023-02" db="EMBL/GenBank/DDBJ databases">
        <authorList>
            <person name="Swenson N.G."/>
            <person name="Wegrzyn J.L."/>
            <person name="Mcevoy S.L."/>
        </authorList>
    </citation>
    <scope>NUCLEOTIDE SEQUENCE</scope>
    <source>
        <strain evidence="3">91603</strain>
        <tissue evidence="3">Leaf</tissue>
    </source>
</reference>
<dbReference type="InterPro" id="IPR044221">
    <property type="entry name" value="DYAD/AMEIOTIC1"/>
</dbReference>
<feature type="compositionally biased region" description="Basic and acidic residues" evidence="1">
    <location>
        <begin position="122"/>
        <end position="131"/>
    </location>
</feature>
<evidence type="ECO:0000313" key="4">
    <source>
        <dbReference type="Proteomes" id="UP001064489"/>
    </source>
</evidence>
<dbReference type="GO" id="GO:0007131">
    <property type="term" value="P:reciprocal meiotic recombination"/>
    <property type="evidence" value="ECO:0007669"/>
    <property type="project" value="InterPro"/>
</dbReference>
<evidence type="ECO:0000313" key="3">
    <source>
        <dbReference type="EMBL" id="KAI9165531.1"/>
    </source>
</evidence>
<feature type="region of interest" description="Disordered" evidence="1">
    <location>
        <begin position="103"/>
        <end position="131"/>
    </location>
</feature>
<feature type="compositionally biased region" description="Polar residues" evidence="1">
    <location>
        <begin position="103"/>
        <end position="115"/>
    </location>
</feature>
<organism evidence="3 4">
    <name type="scientific">Acer negundo</name>
    <name type="common">Box elder</name>
    <dbReference type="NCBI Taxonomy" id="4023"/>
    <lineage>
        <taxon>Eukaryota</taxon>
        <taxon>Viridiplantae</taxon>
        <taxon>Streptophyta</taxon>
        <taxon>Embryophyta</taxon>
        <taxon>Tracheophyta</taxon>
        <taxon>Spermatophyta</taxon>
        <taxon>Magnoliopsida</taxon>
        <taxon>eudicotyledons</taxon>
        <taxon>Gunneridae</taxon>
        <taxon>Pentapetalae</taxon>
        <taxon>rosids</taxon>
        <taxon>malvids</taxon>
        <taxon>Sapindales</taxon>
        <taxon>Sapindaceae</taxon>
        <taxon>Hippocastanoideae</taxon>
        <taxon>Acereae</taxon>
        <taxon>Acer</taxon>
    </lineage>
</organism>
<reference evidence="3" key="1">
    <citation type="journal article" date="2022" name="Plant J.">
        <title>Strategies of tolerance reflected in two North American maple genomes.</title>
        <authorList>
            <person name="McEvoy S.L."/>
            <person name="Sezen U.U."/>
            <person name="Trouern-Trend A."/>
            <person name="McMahon S.M."/>
            <person name="Schaberg P.G."/>
            <person name="Yang J."/>
            <person name="Wegrzyn J.L."/>
            <person name="Swenson N.G."/>
        </authorList>
    </citation>
    <scope>NUCLEOTIDE SEQUENCE</scope>
    <source>
        <strain evidence="3">91603</strain>
    </source>
</reference>
<name>A0AAD5IIS6_ACENE</name>
<dbReference type="Pfam" id="PF25874">
    <property type="entry name" value="WHD_plant_repro"/>
    <property type="match status" value="1"/>
</dbReference>
<evidence type="ECO:0000259" key="2">
    <source>
        <dbReference type="Pfam" id="PF25874"/>
    </source>
</evidence>
<evidence type="ECO:0000256" key="1">
    <source>
        <dbReference type="SAM" id="MobiDB-lite"/>
    </source>
</evidence>
<feature type="region of interest" description="Disordered" evidence="1">
    <location>
        <begin position="1"/>
        <end position="20"/>
    </location>
</feature>